<proteinExistence type="predicted"/>
<evidence type="ECO:0000313" key="4">
    <source>
        <dbReference type="EMBL" id="ARO88693.1"/>
    </source>
</evidence>
<protein>
    <recommendedName>
        <fullName evidence="3">DUF4398 domain-containing protein</fullName>
    </recommendedName>
</protein>
<keyword evidence="5" id="KW-1185">Reference proteome</keyword>
<accession>A0A1W6SSC3</accession>
<keyword evidence="2" id="KW-0732">Signal</keyword>
<organism evidence="4 5">
    <name type="scientific">Nitrosospira lacus</name>
    <dbReference type="NCBI Taxonomy" id="1288494"/>
    <lineage>
        <taxon>Bacteria</taxon>
        <taxon>Pseudomonadati</taxon>
        <taxon>Pseudomonadota</taxon>
        <taxon>Betaproteobacteria</taxon>
        <taxon>Nitrosomonadales</taxon>
        <taxon>Nitrosomonadaceae</taxon>
        <taxon>Nitrosospira</taxon>
    </lineage>
</organism>
<dbReference type="Pfam" id="PF14346">
    <property type="entry name" value="DUF4398"/>
    <property type="match status" value="1"/>
</dbReference>
<feature type="compositionally biased region" description="Basic and acidic residues" evidence="1">
    <location>
        <begin position="111"/>
        <end position="129"/>
    </location>
</feature>
<dbReference type="EMBL" id="CP021106">
    <property type="protein sequence ID" value="ARO88693.1"/>
    <property type="molecule type" value="Genomic_DNA"/>
</dbReference>
<sequence>MKDISGFKWYRTMSLVAFAAIFTAACATTEKRDTAAQLAVARTTVADAVSAGAGEYAAVELKTAQENLDAAEKAAIAHDYKVAVRLGEKAQINAQLASSKTRAAKAQKAADALKDSNRALQDEMDRTTK</sequence>
<dbReference type="PROSITE" id="PS51257">
    <property type="entry name" value="PROKAR_LIPOPROTEIN"/>
    <property type="match status" value="1"/>
</dbReference>
<feature type="chain" id="PRO_5010880956" description="DUF4398 domain-containing protein" evidence="2">
    <location>
        <begin position="20"/>
        <end position="129"/>
    </location>
</feature>
<dbReference type="Proteomes" id="UP000012179">
    <property type="component" value="Chromosome"/>
</dbReference>
<dbReference type="InterPro" id="IPR025511">
    <property type="entry name" value="DUF4398"/>
</dbReference>
<dbReference type="KEGG" id="nlc:EBAPG3_013470"/>
<evidence type="ECO:0000256" key="1">
    <source>
        <dbReference type="SAM" id="MobiDB-lite"/>
    </source>
</evidence>
<reference evidence="4 5" key="1">
    <citation type="journal article" date="2015" name="Int. J. Syst. Evol. Microbiol.">
        <title>Nitrosospira lacus sp. nov., a psychrotolerant, ammonia-oxidizing bacterium from sandy lake sediment.</title>
        <authorList>
            <person name="Urakawa H."/>
            <person name="Garcia J.C."/>
            <person name="Nielsen J.L."/>
            <person name="Le V.Q."/>
            <person name="Kozlowski J.A."/>
            <person name="Stein L.Y."/>
            <person name="Lim C.K."/>
            <person name="Pommerening-Roser A."/>
            <person name="Martens-Habbena W."/>
            <person name="Stahl D.A."/>
            <person name="Klotz M.G."/>
        </authorList>
    </citation>
    <scope>NUCLEOTIDE SEQUENCE [LARGE SCALE GENOMIC DNA]</scope>
    <source>
        <strain evidence="4 5">APG3</strain>
    </source>
</reference>
<feature type="domain" description="DUF4398" evidence="3">
    <location>
        <begin position="36"/>
        <end position="112"/>
    </location>
</feature>
<dbReference type="AlphaFoldDB" id="A0A1W6SSC3"/>
<evidence type="ECO:0000256" key="2">
    <source>
        <dbReference type="SAM" id="SignalP"/>
    </source>
</evidence>
<evidence type="ECO:0000259" key="3">
    <source>
        <dbReference type="Pfam" id="PF14346"/>
    </source>
</evidence>
<dbReference type="eggNOG" id="ENOG50314WA">
    <property type="taxonomic scope" value="Bacteria"/>
</dbReference>
<feature type="region of interest" description="Disordered" evidence="1">
    <location>
        <begin position="107"/>
        <end position="129"/>
    </location>
</feature>
<dbReference type="OrthoDB" id="8564357at2"/>
<dbReference type="Gene3D" id="1.20.1270.390">
    <property type="match status" value="1"/>
</dbReference>
<name>A0A1W6SSC3_9PROT</name>
<evidence type="ECO:0000313" key="5">
    <source>
        <dbReference type="Proteomes" id="UP000012179"/>
    </source>
</evidence>
<feature type="signal peptide" evidence="2">
    <location>
        <begin position="1"/>
        <end position="19"/>
    </location>
</feature>
<gene>
    <name evidence="4" type="ORF">EBAPG3_013470</name>
</gene>